<dbReference type="PANTHER" id="PTHR28232">
    <property type="entry name" value="TRANSCRIPTIONAL REGULATORY PROTEIN RXT2"/>
    <property type="match status" value="1"/>
</dbReference>
<evidence type="ECO:0000313" key="1">
    <source>
        <dbReference type="EMBL" id="KKZ65736.1"/>
    </source>
</evidence>
<dbReference type="GO" id="GO:0033698">
    <property type="term" value="C:Rpd3L complex"/>
    <property type="evidence" value="ECO:0007669"/>
    <property type="project" value="TreeGrafter"/>
</dbReference>
<feature type="non-terminal residue" evidence="1">
    <location>
        <position position="53"/>
    </location>
</feature>
<sequence>MLLGACRKKDMVWEWCKAEGHVGELSDGEDWYDREQWGLGEGEDLRKGADEDE</sequence>
<dbReference type="PANTHER" id="PTHR28232:SF1">
    <property type="entry name" value="TRANSCRIPTIONAL REGULATORY PROTEIN RXT2"/>
    <property type="match status" value="1"/>
</dbReference>
<protein>
    <submittedName>
        <fullName evidence="1">Uncharacterized protein</fullName>
    </submittedName>
</protein>
<gene>
    <name evidence="1" type="ORF">EMCG_08440</name>
</gene>
<dbReference type="AlphaFoldDB" id="A0A0G2JAH4"/>
<dbReference type="EMBL" id="LCZI01000577">
    <property type="protein sequence ID" value="KKZ65736.1"/>
    <property type="molecule type" value="Genomic_DNA"/>
</dbReference>
<accession>A0A0G2JAH4</accession>
<reference evidence="2" key="1">
    <citation type="journal article" date="2015" name="PLoS Genet.">
        <title>The dynamic genome and transcriptome of the human fungal pathogen Blastomyces and close relative Emmonsia.</title>
        <authorList>
            <person name="Munoz J.F."/>
            <person name="Gauthier G.M."/>
            <person name="Desjardins C.A."/>
            <person name="Gallo J.E."/>
            <person name="Holder J."/>
            <person name="Sullivan T.D."/>
            <person name="Marty A.J."/>
            <person name="Carmen J.C."/>
            <person name="Chen Z."/>
            <person name="Ding L."/>
            <person name="Gujja S."/>
            <person name="Magrini V."/>
            <person name="Misas E."/>
            <person name="Mitreva M."/>
            <person name="Priest M."/>
            <person name="Saif S."/>
            <person name="Whiston E.A."/>
            <person name="Young S."/>
            <person name="Zeng Q."/>
            <person name="Goldman W.E."/>
            <person name="Mardis E.R."/>
            <person name="Taylor J.W."/>
            <person name="McEwen J.G."/>
            <person name="Clay O.K."/>
            <person name="Klein B.S."/>
            <person name="Cuomo C.A."/>
        </authorList>
    </citation>
    <scope>NUCLEOTIDE SEQUENCE [LARGE SCALE GENOMIC DNA]</scope>
    <source>
        <strain evidence="2">UAMH 3008</strain>
    </source>
</reference>
<dbReference type="VEuPathDB" id="FungiDB:EMCG_08440"/>
<organism evidence="1 2">
    <name type="scientific">[Emmonsia] crescens</name>
    <dbReference type="NCBI Taxonomy" id="73230"/>
    <lineage>
        <taxon>Eukaryota</taxon>
        <taxon>Fungi</taxon>
        <taxon>Dikarya</taxon>
        <taxon>Ascomycota</taxon>
        <taxon>Pezizomycotina</taxon>
        <taxon>Eurotiomycetes</taxon>
        <taxon>Eurotiomycetidae</taxon>
        <taxon>Onygenales</taxon>
        <taxon>Ajellomycetaceae</taxon>
        <taxon>Emergomyces</taxon>
    </lineage>
</organism>
<dbReference type="OrthoDB" id="2405722at2759"/>
<evidence type="ECO:0000313" key="2">
    <source>
        <dbReference type="Proteomes" id="UP000034164"/>
    </source>
</evidence>
<dbReference type="Proteomes" id="UP000034164">
    <property type="component" value="Unassembled WGS sequence"/>
</dbReference>
<proteinExistence type="predicted"/>
<dbReference type="GO" id="GO:0005829">
    <property type="term" value="C:cytosol"/>
    <property type="evidence" value="ECO:0007669"/>
    <property type="project" value="TreeGrafter"/>
</dbReference>
<dbReference type="InterPro" id="IPR039602">
    <property type="entry name" value="Rxt2"/>
</dbReference>
<name>A0A0G2JAH4_9EURO</name>
<comment type="caution">
    <text evidence="1">The sequence shown here is derived from an EMBL/GenBank/DDBJ whole genome shotgun (WGS) entry which is preliminary data.</text>
</comment>